<evidence type="ECO:0000256" key="6">
    <source>
        <dbReference type="ARBA" id="ARBA00022741"/>
    </source>
</evidence>
<dbReference type="PROSITE" id="PS50885">
    <property type="entry name" value="HAMP"/>
    <property type="match status" value="1"/>
</dbReference>
<dbReference type="InterPro" id="IPR003594">
    <property type="entry name" value="HATPase_dom"/>
</dbReference>
<dbReference type="RefSeq" id="WP_007869031.1">
    <property type="nucleotide sequence ID" value="NZ_KQ235884.1"/>
</dbReference>
<dbReference type="InterPro" id="IPR003660">
    <property type="entry name" value="HAMP_dom"/>
</dbReference>
<sequence>MKKEKYFRDELQHMFISYAIVPAVIFTLLCGLFFMAALLHGRKSITEENNAYAAAQLEQILKRYEDGIKQLSARPEMFGETMDTRSRAGIFEEFYGITNSLDVKGDLFVMDRDRNILLSSRGDRPAYLDVPEGVSWGIFWYMDSRPGQTAVKLVEGWRSQQSTIALGRSVEREGQTVGYVVCAIPGSQIQQILDRLETQTIITDSYGWVFAGSNYNFISKSNQVLGVLERAGHYLSYDKQMYLVSGSQVYHRLFNVYSISDIQNIVISLSLSSMLVITALAMMTLWMLFRARKVTETKTEDFYRILDVMENARSGDLESSIQIDSDNEFRIIADAFNETIGSLKLQMENNRKMTELVAMAQNKQLESQFNPHFLYNTLENIRYMCKLEPATAERMVFSLSNLLRYSLDGSKDQVTLKEDMEHLENYLTILKRRFGPRLGFQAEIEPEAMECRIPKLVLQPMIENSVKYGFGNQLNLKVEMKVYIHEGKLMMICRDDGVGIPQETLSELNAMLEQKENTSRHSGLYNIHRRITILYGRPYGVEIRSTEGHGTTLVVTLPVVREET</sequence>
<dbReference type="Gene3D" id="3.30.565.10">
    <property type="entry name" value="Histidine kinase-like ATPase, C-terminal domain"/>
    <property type="match status" value="1"/>
</dbReference>
<dbReference type="CDD" id="cd18773">
    <property type="entry name" value="PDC1_HK_sensor"/>
    <property type="match status" value="1"/>
</dbReference>
<feature type="transmembrane region" description="Helical" evidence="12">
    <location>
        <begin position="15"/>
        <end position="39"/>
    </location>
</feature>
<gene>
    <name evidence="14" type="ORF">HMPREF9470_04966</name>
</gene>
<evidence type="ECO:0000256" key="11">
    <source>
        <dbReference type="ARBA" id="ARBA00023136"/>
    </source>
</evidence>
<evidence type="ECO:0000256" key="1">
    <source>
        <dbReference type="ARBA" id="ARBA00004651"/>
    </source>
</evidence>
<evidence type="ECO:0000256" key="12">
    <source>
        <dbReference type="SAM" id="Phobius"/>
    </source>
</evidence>
<dbReference type="OrthoDB" id="9809348at2"/>
<dbReference type="PANTHER" id="PTHR34220:SF11">
    <property type="entry name" value="SENSOR PROTEIN KINASE HPTS"/>
    <property type="match status" value="1"/>
</dbReference>
<dbReference type="EMBL" id="ADLK01000042">
    <property type="protein sequence ID" value="KMW14027.1"/>
    <property type="molecule type" value="Genomic_DNA"/>
</dbReference>
<evidence type="ECO:0000313" key="14">
    <source>
        <dbReference type="EMBL" id="KMW14027.1"/>
    </source>
</evidence>
<keyword evidence="3" id="KW-0597">Phosphoprotein</keyword>
<comment type="subcellular location">
    <subcellularLocation>
        <location evidence="1">Cell membrane</location>
        <topology evidence="1">Multi-pass membrane protein</topology>
    </subcellularLocation>
</comment>
<proteinExistence type="predicted"/>
<dbReference type="AlphaFoldDB" id="A0A0J9BLQ7"/>
<keyword evidence="10" id="KW-0902">Two-component regulatory system</keyword>
<evidence type="ECO:0000256" key="9">
    <source>
        <dbReference type="ARBA" id="ARBA00022989"/>
    </source>
</evidence>
<dbReference type="GeneID" id="93164802"/>
<evidence type="ECO:0000256" key="5">
    <source>
        <dbReference type="ARBA" id="ARBA00022692"/>
    </source>
</evidence>
<dbReference type="InterPro" id="IPR050640">
    <property type="entry name" value="Bact_2-comp_sensor_kinase"/>
</dbReference>
<feature type="transmembrane region" description="Helical" evidence="12">
    <location>
        <begin position="265"/>
        <end position="289"/>
    </location>
</feature>
<evidence type="ECO:0000259" key="13">
    <source>
        <dbReference type="PROSITE" id="PS50885"/>
    </source>
</evidence>
<dbReference type="GO" id="GO:0005524">
    <property type="term" value="F:ATP binding"/>
    <property type="evidence" value="ECO:0007669"/>
    <property type="project" value="UniProtKB-KW"/>
</dbReference>
<dbReference type="SUPFAM" id="SSF55874">
    <property type="entry name" value="ATPase domain of HSP90 chaperone/DNA topoisomerase II/histidine kinase"/>
    <property type="match status" value="1"/>
</dbReference>
<dbReference type="InterPro" id="IPR010559">
    <property type="entry name" value="Sig_transdc_His_kin_internal"/>
</dbReference>
<keyword evidence="7" id="KW-0418">Kinase</keyword>
<dbReference type="PATRIC" id="fig|742734.4.peg.5315"/>
<keyword evidence="2" id="KW-1003">Cell membrane</keyword>
<comment type="caution">
    <text evidence="14">The sequence shown here is derived from an EMBL/GenBank/DDBJ whole genome shotgun (WGS) entry which is preliminary data.</text>
</comment>
<evidence type="ECO:0000256" key="3">
    <source>
        <dbReference type="ARBA" id="ARBA00022553"/>
    </source>
</evidence>
<evidence type="ECO:0000256" key="8">
    <source>
        <dbReference type="ARBA" id="ARBA00022840"/>
    </source>
</evidence>
<dbReference type="PANTHER" id="PTHR34220">
    <property type="entry name" value="SENSOR HISTIDINE KINASE YPDA"/>
    <property type="match status" value="1"/>
</dbReference>
<keyword evidence="8" id="KW-0067">ATP-binding</keyword>
<dbReference type="Gene3D" id="6.10.340.10">
    <property type="match status" value="1"/>
</dbReference>
<dbReference type="Pfam" id="PF06580">
    <property type="entry name" value="His_kinase"/>
    <property type="match status" value="1"/>
</dbReference>
<feature type="domain" description="HAMP" evidence="13">
    <location>
        <begin position="304"/>
        <end position="348"/>
    </location>
</feature>
<dbReference type="CDD" id="cd06225">
    <property type="entry name" value="HAMP"/>
    <property type="match status" value="1"/>
</dbReference>
<dbReference type="InterPro" id="IPR036890">
    <property type="entry name" value="HATPase_C_sf"/>
</dbReference>
<evidence type="ECO:0000256" key="4">
    <source>
        <dbReference type="ARBA" id="ARBA00022679"/>
    </source>
</evidence>
<keyword evidence="11 12" id="KW-0472">Membrane</keyword>
<keyword evidence="5 12" id="KW-0812">Transmembrane</keyword>
<accession>A0A0J9BLQ7</accession>
<dbReference type="GO" id="GO:0000155">
    <property type="term" value="F:phosphorelay sensor kinase activity"/>
    <property type="evidence" value="ECO:0007669"/>
    <property type="project" value="InterPro"/>
</dbReference>
<evidence type="ECO:0000256" key="7">
    <source>
        <dbReference type="ARBA" id="ARBA00022777"/>
    </source>
</evidence>
<evidence type="ECO:0000256" key="10">
    <source>
        <dbReference type="ARBA" id="ARBA00023012"/>
    </source>
</evidence>
<name>A0A0J9BLQ7_9FIRM</name>
<keyword evidence="4" id="KW-0808">Transferase</keyword>
<organism evidence="14 15">
    <name type="scientific">[Clostridium] citroniae WAL-19142</name>
    <dbReference type="NCBI Taxonomy" id="742734"/>
    <lineage>
        <taxon>Bacteria</taxon>
        <taxon>Bacillati</taxon>
        <taxon>Bacillota</taxon>
        <taxon>Clostridia</taxon>
        <taxon>Lachnospirales</taxon>
        <taxon>Lachnospiraceae</taxon>
        <taxon>Enterocloster</taxon>
    </lineage>
</organism>
<evidence type="ECO:0000313" key="15">
    <source>
        <dbReference type="Proteomes" id="UP000037392"/>
    </source>
</evidence>
<keyword evidence="9 12" id="KW-1133">Transmembrane helix</keyword>
<reference evidence="14 15" key="1">
    <citation type="submission" date="2011-04" db="EMBL/GenBank/DDBJ databases">
        <title>The Genome Sequence of Clostridium citroniae WAL-19142.</title>
        <authorList>
            <consortium name="The Broad Institute Genome Sequencing Platform"/>
            <person name="Earl A."/>
            <person name="Ward D."/>
            <person name="Feldgarden M."/>
            <person name="Gevers D."/>
            <person name="Warren Y.A."/>
            <person name="Tyrrell K.L."/>
            <person name="Citron D.M."/>
            <person name="Goldstein E.J."/>
            <person name="Daigneault M."/>
            <person name="Allen-Vercoe E."/>
            <person name="Young S.K."/>
            <person name="Zeng Q."/>
            <person name="Gargeya S."/>
            <person name="Fitzgerald M."/>
            <person name="Haas B."/>
            <person name="Abouelleil A."/>
            <person name="Alvarado L."/>
            <person name="Arachchi H.M."/>
            <person name="Berlin A."/>
            <person name="Brown A."/>
            <person name="Chapman S.B."/>
            <person name="Chen Z."/>
            <person name="Dunbar C."/>
            <person name="Freedman E."/>
            <person name="Gearin G."/>
            <person name="Gellesch M."/>
            <person name="Goldberg J."/>
            <person name="Griggs A."/>
            <person name="Gujja S."/>
            <person name="Heilman E.R."/>
            <person name="Heiman D."/>
            <person name="Howarth C."/>
            <person name="Larson L."/>
            <person name="Lui A."/>
            <person name="MacDonald P.J."/>
            <person name="Mehta T."/>
            <person name="Montmayeur A."/>
            <person name="Murphy C."/>
            <person name="Neiman D."/>
            <person name="Pearson M."/>
            <person name="Priest M."/>
            <person name="Roberts A."/>
            <person name="Saif S."/>
            <person name="Shea T."/>
            <person name="Shenoy N."/>
            <person name="Sisk P."/>
            <person name="Stolte C."/>
            <person name="Sykes S."/>
            <person name="White J."/>
            <person name="Yandava C."/>
            <person name="Wortman J."/>
            <person name="Nusbaum C."/>
            <person name="Birren B."/>
        </authorList>
    </citation>
    <scope>NUCLEOTIDE SEQUENCE [LARGE SCALE GENOMIC DNA]</scope>
    <source>
        <strain evidence="14 15">WAL-19142</strain>
    </source>
</reference>
<protein>
    <recommendedName>
        <fullName evidence="13">HAMP domain-containing protein</fullName>
    </recommendedName>
</protein>
<keyword evidence="6" id="KW-0547">Nucleotide-binding</keyword>
<evidence type="ECO:0000256" key="2">
    <source>
        <dbReference type="ARBA" id="ARBA00022475"/>
    </source>
</evidence>
<dbReference type="Proteomes" id="UP000037392">
    <property type="component" value="Unassembled WGS sequence"/>
</dbReference>
<dbReference type="Pfam" id="PF02518">
    <property type="entry name" value="HATPase_c"/>
    <property type="match status" value="1"/>
</dbReference>
<dbReference type="GO" id="GO:0005886">
    <property type="term" value="C:plasma membrane"/>
    <property type="evidence" value="ECO:0007669"/>
    <property type="project" value="UniProtKB-SubCell"/>
</dbReference>